<evidence type="ECO:0000313" key="3">
    <source>
        <dbReference type="EMBL" id="CAK0875127.1"/>
    </source>
</evidence>
<keyword evidence="2" id="KW-0067">ATP-binding</keyword>
<evidence type="ECO:0000313" key="4">
    <source>
        <dbReference type="Proteomes" id="UP001189429"/>
    </source>
</evidence>
<reference evidence="3" key="1">
    <citation type="submission" date="2023-10" db="EMBL/GenBank/DDBJ databases">
        <authorList>
            <person name="Chen Y."/>
            <person name="Shah S."/>
            <person name="Dougan E. K."/>
            <person name="Thang M."/>
            <person name="Chan C."/>
        </authorList>
    </citation>
    <scope>NUCLEOTIDE SEQUENCE [LARGE SCALE GENOMIC DNA]</scope>
</reference>
<dbReference type="PANTHER" id="PTHR12169">
    <property type="entry name" value="ATPASE N2B"/>
    <property type="match status" value="1"/>
</dbReference>
<organism evidence="3 4">
    <name type="scientific">Prorocentrum cordatum</name>
    <dbReference type="NCBI Taxonomy" id="2364126"/>
    <lineage>
        <taxon>Eukaryota</taxon>
        <taxon>Sar</taxon>
        <taxon>Alveolata</taxon>
        <taxon>Dinophyceae</taxon>
        <taxon>Prorocentrales</taxon>
        <taxon>Prorocentraceae</taxon>
        <taxon>Prorocentrum</taxon>
    </lineage>
</organism>
<protein>
    <submittedName>
        <fullName evidence="3">Uncharacterized protein</fullName>
    </submittedName>
</protein>
<proteinExistence type="predicted"/>
<dbReference type="Pfam" id="PF03969">
    <property type="entry name" value="AFG1_ATPase"/>
    <property type="match status" value="1"/>
</dbReference>
<sequence length="146" mass="16213">MAITTIQDCCLLTPLFGAMWEAGITTVMTSNRAPEDLYSGGLNRHVYLPPFLDALQAHCKVVPLVSETDYRREQVARSGLAEERVFCERGSEDFARDWWTKATRGAALQRECFEGGYGRSVEVLGYGGVALTSFEDMCASMRSVED</sequence>
<feature type="non-terminal residue" evidence="3">
    <location>
        <position position="146"/>
    </location>
</feature>
<evidence type="ECO:0000256" key="1">
    <source>
        <dbReference type="ARBA" id="ARBA00022741"/>
    </source>
</evidence>
<comment type="caution">
    <text evidence="3">The sequence shown here is derived from an EMBL/GenBank/DDBJ whole genome shotgun (WGS) entry which is preliminary data.</text>
</comment>
<evidence type="ECO:0000256" key="2">
    <source>
        <dbReference type="ARBA" id="ARBA00022840"/>
    </source>
</evidence>
<dbReference type="InterPro" id="IPR005654">
    <property type="entry name" value="ATPase_AFG1-like"/>
</dbReference>
<name>A0ABN9VRS8_9DINO</name>
<dbReference type="Proteomes" id="UP001189429">
    <property type="component" value="Unassembled WGS sequence"/>
</dbReference>
<accession>A0ABN9VRS8</accession>
<keyword evidence="4" id="KW-1185">Reference proteome</keyword>
<dbReference type="PANTHER" id="PTHR12169:SF29">
    <property type="entry name" value="AFG1-LIKE ATPASE FAMILY PROTEIN"/>
    <property type="match status" value="1"/>
</dbReference>
<gene>
    <name evidence="3" type="ORF">PCOR1329_LOCUS59858</name>
</gene>
<keyword evidence="1" id="KW-0547">Nucleotide-binding</keyword>
<dbReference type="EMBL" id="CAUYUJ010017477">
    <property type="protein sequence ID" value="CAK0875127.1"/>
    <property type="molecule type" value="Genomic_DNA"/>
</dbReference>